<protein>
    <submittedName>
        <fullName evidence="1">Uncharacterized protein</fullName>
    </submittedName>
</protein>
<dbReference type="AlphaFoldDB" id="A0A0F7IBM5"/>
<sequence>MLGRSSLGRVVIDRAVLAARIRQAHLAALPSFTAGPLDESTTIVVAQALATEDATLTVTVSSSRFDVGPRGWDLAAAGTAVTVTVTCTDTESGARRHVQLREPEAWARAVIAEVDDGTTRVYLLGGIDPETGQPERGLVAYRFFLAEDATPIRVPPQLLTTPHYWIGPLD</sequence>
<name>A0A0F7IBM5_RHOHA</name>
<evidence type="ECO:0000313" key="1">
    <source>
        <dbReference type="EMBL" id="AKG90589.1"/>
    </source>
</evidence>
<dbReference type="EMBL" id="KF439868">
    <property type="protein sequence ID" value="AKG90589.1"/>
    <property type="molecule type" value="Genomic_DNA"/>
</dbReference>
<keyword evidence="1" id="KW-0614">Plasmid</keyword>
<accession>A0A0F7IBM5</accession>
<organism evidence="1">
    <name type="scientific">Rhodococcus hoagii</name>
    <name type="common">Corynebacterium equii</name>
    <dbReference type="NCBI Taxonomy" id="43767"/>
    <lineage>
        <taxon>Bacteria</taxon>
        <taxon>Bacillati</taxon>
        <taxon>Actinomycetota</taxon>
        <taxon>Actinomycetes</taxon>
        <taxon>Mycobacteriales</taxon>
        <taxon>Nocardiaceae</taxon>
        <taxon>Prescottella</taxon>
    </lineage>
</organism>
<proteinExistence type="predicted"/>
<gene>
    <name evidence="1" type="ORF">pVAPN_1400</name>
</gene>
<geneLocation type="plasmid" evidence="1">
    <name>pVAPN1571</name>
</geneLocation>
<reference evidence="1" key="1">
    <citation type="journal article" date="2015" name="Infect. Immun.">
        <title>An Invertron-Like Linear Plasmid Mediates Intracellular Survival and Virulence in Bovine Isolates of Rhodococcus equi.</title>
        <authorList>
            <person name="Valero-Rello A."/>
            <person name="Hapeshi A."/>
            <person name="Anastasi E."/>
            <person name="Alvarez S."/>
            <person name="Scortti M."/>
            <person name="Meijer W.G."/>
            <person name="MacArthur I."/>
            <person name="Vazquez-Boland J.A."/>
        </authorList>
    </citation>
    <scope>NUCLEOTIDE SEQUENCE</scope>
    <source>
        <strain evidence="1">PAM1571</strain>
        <plasmid evidence="1">pVAPN1571</plasmid>
    </source>
</reference>